<organism evidence="1 2">
    <name type="scientific">Methylobacterium cerastii</name>
    <dbReference type="NCBI Taxonomy" id="932741"/>
    <lineage>
        <taxon>Bacteria</taxon>
        <taxon>Pseudomonadati</taxon>
        <taxon>Pseudomonadota</taxon>
        <taxon>Alphaproteobacteria</taxon>
        <taxon>Hyphomicrobiales</taxon>
        <taxon>Methylobacteriaceae</taxon>
        <taxon>Methylobacterium</taxon>
    </lineage>
</organism>
<protein>
    <submittedName>
        <fullName evidence="1">Uncharacterized protein</fullName>
    </submittedName>
</protein>
<evidence type="ECO:0000313" key="1">
    <source>
        <dbReference type="EMBL" id="GJD45637.1"/>
    </source>
</evidence>
<comment type="caution">
    <text evidence="1">The sequence shown here is derived from an EMBL/GenBank/DDBJ whole genome shotgun (WGS) entry which is preliminary data.</text>
</comment>
<name>A0ABQ4QLA4_9HYPH</name>
<dbReference type="EMBL" id="BPQG01000053">
    <property type="protein sequence ID" value="GJD45637.1"/>
    <property type="molecule type" value="Genomic_DNA"/>
</dbReference>
<keyword evidence="2" id="KW-1185">Reference proteome</keyword>
<proteinExistence type="predicted"/>
<reference evidence="1 2" key="1">
    <citation type="journal article" date="2021" name="Front. Microbiol.">
        <title>Comprehensive Comparative Genomics and Phenotyping of Methylobacterium Species.</title>
        <authorList>
            <person name="Alessa O."/>
            <person name="Ogura Y."/>
            <person name="Fujitani Y."/>
            <person name="Takami H."/>
            <person name="Hayashi T."/>
            <person name="Sahin N."/>
            <person name="Tani A."/>
        </authorList>
    </citation>
    <scope>NUCLEOTIDE SEQUENCE [LARGE SCALE GENOMIC DNA]</scope>
    <source>
        <strain evidence="1 2">DSM 23679</strain>
    </source>
</reference>
<accession>A0ABQ4QLA4</accession>
<dbReference type="RefSeq" id="WP_238272625.1">
    <property type="nucleotide sequence ID" value="NZ_BPQG01000053.1"/>
</dbReference>
<evidence type="ECO:0000313" key="2">
    <source>
        <dbReference type="Proteomes" id="UP001055117"/>
    </source>
</evidence>
<gene>
    <name evidence="1" type="ORF">AFCDBAGC_3511</name>
</gene>
<dbReference type="Proteomes" id="UP001055117">
    <property type="component" value="Unassembled WGS sequence"/>
</dbReference>
<sequence length="150" mass="16618">MARKPDWRSDINEMKGRALWSLRGPFSLIKVKPIADAVVTMVGGCFTTESSISGLDVPAMEGRLGFEPGHFKNGVLIYTFARLPARSEYTYELTTKFPDGLAYVAWSSDQHYPPGVGHAHQWCVRPGVGIPVLPVHVAMADRSERYRAPT</sequence>